<feature type="compositionally biased region" description="Basic and acidic residues" evidence="1">
    <location>
        <begin position="384"/>
        <end position="397"/>
    </location>
</feature>
<dbReference type="Gene3D" id="3.30.750.140">
    <property type="match status" value="1"/>
</dbReference>
<accession>A0A916SF99</accession>
<feature type="compositionally biased region" description="Basic and acidic residues" evidence="1">
    <location>
        <begin position="194"/>
        <end position="204"/>
    </location>
</feature>
<proteinExistence type="predicted"/>
<protein>
    <recommendedName>
        <fullName evidence="2">Flagellar hook-length control protein-like C-terminal domain-containing protein</fullName>
    </recommendedName>
</protein>
<dbReference type="RefSeq" id="WP_188824801.1">
    <property type="nucleotide sequence ID" value="NZ_BMHH01000011.1"/>
</dbReference>
<feature type="region of interest" description="Disordered" evidence="1">
    <location>
        <begin position="343"/>
        <end position="407"/>
    </location>
</feature>
<feature type="region of interest" description="Disordered" evidence="1">
    <location>
        <begin position="107"/>
        <end position="250"/>
    </location>
</feature>
<evidence type="ECO:0000313" key="4">
    <source>
        <dbReference type="Proteomes" id="UP000646478"/>
    </source>
</evidence>
<evidence type="ECO:0000256" key="1">
    <source>
        <dbReference type="SAM" id="MobiDB-lite"/>
    </source>
</evidence>
<feature type="region of interest" description="Disordered" evidence="1">
    <location>
        <begin position="51"/>
        <end position="81"/>
    </location>
</feature>
<dbReference type="AlphaFoldDB" id="A0A916SF99"/>
<reference evidence="3" key="1">
    <citation type="journal article" date="2014" name="Int. J. Syst. Evol. Microbiol.">
        <title>Complete genome sequence of Corynebacterium casei LMG S-19264T (=DSM 44701T), isolated from a smear-ripened cheese.</title>
        <authorList>
            <consortium name="US DOE Joint Genome Institute (JGI-PGF)"/>
            <person name="Walter F."/>
            <person name="Albersmeier A."/>
            <person name="Kalinowski J."/>
            <person name="Ruckert C."/>
        </authorList>
    </citation>
    <scope>NUCLEOTIDE SEQUENCE</scope>
    <source>
        <strain evidence="3">CGMCC 1.15082</strain>
    </source>
</reference>
<gene>
    <name evidence="3" type="ORF">GCM10011491_27830</name>
</gene>
<dbReference type="InterPro" id="IPR021136">
    <property type="entry name" value="Flagellar_hook_control-like_C"/>
</dbReference>
<dbReference type="Proteomes" id="UP000646478">
    <property type="component" value="Unassembled WGS sequence"/>
</dbReference>
<feature type="compositionally biased region" description="Basic and acidic residues" evidence="1">
    <location>
        <begin position="51"/>
        <end position="78"/>
    </location>
</feature>
<dbReference type="InterPro" id="IPR038610">
    <property type="entry name" value="FliK-like_C_sf"/>
</dbReference>
<evidence type="ECO:0000313" key="3">
    <source>
        <dbReference type="EMBL" id="GGA98037.1"/>
    </source>
</evidence>
<organism evidence="3 4">
    <name type="scientific">Brucella endophytica</name>
    <dbReference type="NCBI Taxonomy" id="1963359"/>
    <lineage>
        <taxon>Bacteria</taxon>
        <taxon>Pseudomonadati</taxon>
        <taxon>Pseudomonadota</taxon>
        <taxon>Alphaproteobacteria</taxon>
        <taxon>Hyphomicrobiales</taxon>
        <taxon>Brucellaceae</taxon>
        <taxon>Brucella/Ochrobactrum group</taxon>
        <taxon>Brucella</taxon>
    </lineage>
</organism>
<keyword evidence="4" id="KW-1185">Reference proteome</keyword>
<name>A0A916SF99_9HYPH</name>
<evidence type="ECO:0000259" key="2">
    <source>
        <dbReference type="Pfam" id="PF02120"/>
    </source>
</evidence>
<feature type="compositionally biased region" description="Low complexity" evidence="1">
    <location>
        <begin position="233"/>
        <end position="249"/>
    </location>
</feature>
<feature type="compositionally biased region" description="Polar residues" evidence="1">
    <location>
        <begin position="357"/>
        <end position="377"/>
    </location>
</feature>
<feature type="region of interest" description="Disordered" evidence="1">
    <location>
        <begin position="1"/>
        <end position="36"/>
    </location>
</feature>
<reference evidence="3" key="2">
    <citation type="submission" date="2020-09" db="EMBL/GenBank/DDBJ databases">
        <authorList>
            <person name="Sun Q."/>
            <person name="Zhou Y."/>
        </authorList>
    </citation>
    <scope>NUCLEOTIDE SEQUENCE</scope>
    <source>
        <strain evidence="3">CGMCC 1.15082</strain>
    </source>
</reference>
<dbReference type="EMBL" id="BMHH01000011">
    <property type="protein sequence ID" value="GGA98037.1"/>
    <property type="molecule type" value="Genomic_DNA"/>
</dbReference>
<comment type="caution">
    <text evidence="3">The sequence shown here is derived from an EMBL/GenBank/DDBJ whole genome shotgun (WGS) entry which is preliminary data.</text>
</comment>
<sequence>MTIKDILPQMTQPPAHAARTGGKHALHANEKDADPKQAGGFEALVREMADKVEPRGKRVSKLEEAEAEDGKPETREPDPLSALAAQAMLALDPFLTRSTETAAVSAEADFLLPDMEGKKKAPADDTVDEIPVDAARAGDADDPKAERVKPMERAEPQASKKQAGHADVAPQPGGDAPATNSLASPKAEAASPQEETKGEPRDPQPDAPSQPVRNDAVSSAERVQPATQGTGNAPSASAAPQAPASAAAPVRQPMHIAGVDVISERSYGVAKTLHIRLQPEDLGTVTARLRLVPEGMQVELMADRRDTAERLAADRDMLSKALQSTGLGDNAVVSVTVTERANSSTANMGGGQQGQQNFGAQDQSGGRNGGQAQTQMQGEGNGNRGERGSWMDDEKAQRGGTSAAVDAPLGRRLDRGLVV</sequence>
<feature type="compositionally biased region" description="Basic and acidic residues" evidence="1">
    <location>
        <begin position="136"/>
        <end position="155"/>
    </location>
</feature>
<dbReference type="Pfam" id="PF02120">
    <property type="entry name" value="Flg_hook"/>
    <property type="match status" value="1"/>
</dbReference>
<feature type="domain" description="Flagellar hook-length control protein-like C-terminal" evidence="2">
    <location>
        <begin position="271"/>
        <end position="332"/>
    </location>
</feature>